<dbReference type="CDD" id="cd00531">
    <property type="entry name" value="NTF2_like"/>
    <property type="match status" value="1"/>
</dbReference>
<dbReference type="EMBL" id="MLQM01000146">
    <property type="protein sequence ID" value="OHU98346.1"/>
    <property type="molecule type" value="Genomic_DNA"/>
</dbReference>
<evidence type="ECO:0000313" key="5">
    <source>
        <dbReference type="Proteomes" id="UP000238296"/>
    </source>
</evidence>
<evidence type="ECO:0000313" key="2">
    <source>
        <dbReference type="EMBL" id="OHU98346.1"/>
    </source>
</evidence>
<dbReference type="RefSeq" id="WP_071028860.1">
    <property type="nucleotide sequence ID" value="NZ_MLQM01000146.1"/>
</dbReference>
<dbReference type="Pfam" id="PF13577">
    <property type="entry name" value="SnoaL_4"/>
    <property type="match status" value="1"/>
</dbReference>
<sequence>MGATHVPIDDRLAIQDLVARYSYYCDTQQYRECAGLFAEEGQFDETVIGIPFCDGRPAIDTTFRGMEGLIDYLIHLTSNHRISDFDGDHATGTVHVHVLGRYLGTDLQVLGYYTDDYVKQDGGWLFARRQLVEIAPSVGLDALQADAPATG</sequence>
<dbReference type="EMBL" id="PPEA01000662">
    <property type="protein sequence ID" value="PQM45177.1"/>
    <property type="molecule type" value="Genomic_DNA"/>
</dbReference>
<protein>
    <recommendedName>
        <fullName evidence="1">SnoaL-like domain-containing protein</fullName>
    </recommendedName>
</protein>
<comment type="caution">
    <text evidence="2">The sequence shown here is derived from an EMBL/GenBank/DDBJ whole genome shotgun (WGS) entry which is preliminary data.</text>
</comment>
<dbReference type="InterPro" id="IPR032710">
    <property type="entry name" value="NTF2-like_dom_sf"/>
</dbReference>
<evidence type="ECO:0000313" key="4">
    <source>
        <dbReference type="Proteomes" id="UP000179734"/>
    </source>
</evidence>
<evidence type="ECO:0000259" key="1">
    <source>
        <dbReference type="Pfam" id="PF13577"/>
    </source>
</evidence>
<reference evidence="3" key="3">
    <citation type="submission" date="2018-01" db="EMBL/GenBank/DDBJ databases">
        <authorList>
            <person name="Gaut B.S."/>
            <person name="Morton B.R."/>
            <person name="Clegg M.T."/>
            <person name="Duvall M.R."/>
        </authorList>
    </citation>
    <scope>NUCLEOTIDE SEQUENCE</scope>
    <source>
        <strain evidence="3">ATCC BAA-2683</strain>
    </source>
</reference>
<proteinExistence type="predicted"/>
<dbReference type="Proteomes" id="UP000179734">
    <property type="component" value="Unassembled WGS sequence"/>
</dbReference>
<dbReference type="Proteomes" id="UP000238296">
    <property type="component" value="Unassembled WGS sequence"/>
</dbReference>
<name>A0A1S1NEU9_9MYCO</name>
<gene>
    <name evidence="2" type="ORF">BKN37_20815</name>
    <name evidence="3" type="ORF">C1Y40_04664</name>
</gene>
<dbReference type="InterPro" id="IPR037401">
    <property type="entry name" value="SnoaL-like"/>
</dbReference>
<evidence type="ECO:0000313" key="3">
    <source>
        <dbReference type="EMBL" id="PQM45177.1"/>
    </source>
</evidence>
<organism evidence="2 4">
    <name type="scientific">Mycobacterium talmoniae</name>
    <dbReference type="NCBI Taxonomy" id="1858794"/>
    <lineage>
        <taxon>Bacteria</taxon>
        <taxon>Bacillati</taxon>
        <taxon>Actinomycetota</taxon>
        <taxon>Actinomycetes</taxon>
        <taxon>Mycobacteriales</taxon>
        <taxon>Mycobacteriaceae</taxon>
        <taxon>Mycobacterium</taxon>
    </lineage>
</organism>
<keyword evidence="4" id="KW-1185">Reference proteome</keyword>
<reference evidence="3 5" key="2">
    <citation type="journal article" date="2017" name="Int. J. Syst. Evol. Microbiol.">
        <title>Mycobacterium talmoniae sp. nov., a slowly growing mycobacterium isolated from human respiratory samples.</title>
        <authorList>
            <person name="Davidson R.M."/>
            <person name="DeGroote M.A."/>
            <person name="Marola J.L."/>
            <person name="Buss S."/>
            <person name="Jones V."/>
            <person name="McNeil M.R."/>
            <person name="Freifeld A.G."/>
            <person name="Elaine Epperson L."/>
            <person name="Hasan N.A."/>
            <person name="Jackson M."/>
            <person name="Iwen P.C."/>
            <person name="Salfinger M."/>
            <person name="Strong M."/>
        </authorList>
    </citation>
    <scope>NUCLEOTIDE SEQUENCE [LARGE SCALE GENOMIC DNA]</scope>
    <source>
        <strain evidence="3 5">ATCC BAA-2683</strain>
    </source>
</reference>
<dbReference type="SUPFAM" id="SSF54427">
    <property type="entry name" value="NTF2-like"/>
    <property type="match status" value="1"/>
</dbReference>
<feature type="domain" description="SnoaL-like" evidence="1">
    <location>
        <begin position="8"/>
        <end position="129"/>
    </location>
</feature>
<reference evidence="2 4" key="1">
    <citation type="submission" date="2016-10" db="EMBL/GenBank/DDBJ databases">
        <title>Genome sequence of Mycobacterium talmonii.</title>
        <authorList>
            <person name="Greninger A.L."/>
            <person name="Elliott B."/>
            <person name="Vasireddy S."/>
            <person name="Vasireddy R."/>
        </authorList>
    </citation>
    <scope>NUCLEOTIDE SEQUENCE [LARGE SCALE GENOMIC DNA]</scope>
    <source>
        <strain evidence="2">MO-5499</strain>
        <strain evidence="4">NE-TNMC-100812</strain>
    </source>
</reference>
<accession>A0A1S1NEU9</accession>
<dbReference type="AlphaFoldDB" id="A0A1S1NEU9"/>
<dbReference type="Gene3D" id="3.10.450.50">
    <property type="match status" value="1"/>
</dbReference>